<dbReference type="CTD" id="9828112"/>
<dbReference type="PANTHER" id="PTHR21503:SF8">
    <property type="entry name" value="F-BOX ASSOCIATED DOMAIN-CONTAINING PROTEIN-RELATED"/>
    <property type="match status" value="1"/>
</dbReference>
<proteinExistence type="predicted"/>
<evidence type="ECO:0000313" key="2">
    <source>
        <dbReference type="Proteomes" id="UP000483820"/>
    </source>
</evidence>
<name>A0A6A5HLP1_CAERE</name>
<comment type="caution">
    <text evidence="1">The sequence shown here is derived from an EMBL/GenBank/DDBJ whole genome shotgun (WGS) entry which is preliminary data.</text>
</comment>
<organism evidence="1 2">
    <name type="scientific">Caenorhabditis remanei</name>
    <name type="common">Caenorhabditis vulgaris</name>
    <dbReference type="NCBI Taxonomy" id="31234"/>
    <lineage>
        <taxon>Eukaryota</taxon>
        <taxon>Metazoa</taxon>
        <taxon>Ecdysozoa</taxon>
        <taxon>Nematoda</taxon>
        <taxon>Chromadorea</taxon>
        <taxon>Rhabditida</taxon>
        <taxon>Rhabditina</taxon>
        <taxon>Rhabditomorpha</taxon>
        <taxon>Rhabditoidea</taxon>
        <taxon>Rhabditidae</taxon>
        <taxon>Peloderinae</taxon>
        <taxon>Caenorhabditis</taxon>
    </lineage>
</organism>
<evidence type="ECO:0008006" key="3">
    <source>
        <dbReference type="Google" id="ProtNLM"/>
    </source>
</evidence>
<reference evidence="1 2" key="1">
    <citation type="submission" date="2019-12" db="EMBL/GenBank/DDBJ databases">
        <title>Chromosome-level assembly of the Caenorhabditis remanei genome.</title>
        <authorList>
            <person name="Teterina A.A."/>
            <person name="Willis J.H."/>
            <person name="Phillips P.C."/>
        </authorList>
    </citation>
    <scope>NUCLEOTIDE SEQUENCE [LARGE SCALE GENOMIC DNA]</scope>
    <source>
        <strain evidence="1 2">PX506</strain>
        <tissue evidence="1">Whole organism</tissue>
    </source>
</reference>
<protein>
    <recommendedName>
        <fullName evidence="3">F-box associated domain-containing protein</fullName>
    </recommendedName>
</protein>
<sequence>MEMSFKYDVIHSYHSADDIQQSVKLGVEYLKDLFRKSTIFEVFLYPDDFSASRRPFYTGFNESDNLFIEGDKTIENVDLKSILENLKVKNQLTLHIPVNSSFECNTNLLKFKWLTCSYKEISSRWITREVLVNLKCTHMQFHYTLLEADDIMPFFEKWYYSDDTEFTILLVKTDKSFAGINFDRFHPTQWNPEQRGPKFLYTPDFAVDCTSGVDIMRKDGLLCTVDNRINVLIFAVWHNRFHDVSGVSRNR</sequence>
<dbReference type="PANTHER" id="PTHR21503">
    <property type="entry name" value="F-BOX-CONTAINING HYPOTHETICAL PROTEIN C.ELEGANS"/>
    <property type="match status" value="1"/>
</dbReference>
<dbReference type="RefSeq" id="XP_053591032.1">
    <property type="nucleotide sequence ID" value="XM_053722387.1"/>
</dbReference>
<dbReference type="KEGG" id="crq:GCK72_000281"/>
<gene>
    <name evidence="1" type="ORF">GCK72_000281</name>
</gene>
<dbReference type="GeneID" id="9828112"/>
<dbReference type="Proteomes" id="UP000483820">
    <property type="component" value="Chromosome I"/>
</dbReference>
<accession>A0A6A5HLP1</accession>
<dbReference type="AlphaFoldDB" id="A0A6A5HLP1"/>
<evidence type="ECO:0000313" key="1">
    <source>
        <dbReference type="EMBL" id="KAF1768469.1"/>
    </source>
</evidence>
<dbReference type="EMBL" id="WUAV01000001">
    <property type="protein sequence ID" value="KAF1768469.1"/>
    <property type="molecule type" value="Genomic_DNA"/>
</dbReference>